<dbReference type="EMBL" id="BAABME010004515">
    <property type="protein sequence ID" value="GAA0162657.1"/>
    <property type="molecule type" value="Genomic_DNA"/>
</dbReference>
<dbReference type="AlphaFoldDB" id="A0AAV3QKC4"/>
<gene>
    <name evidence="1" type="ORF">LIER_18698</name>
</gene>
<sequence length="145" mass="16759">MSKYCQYHRNHGHDMDDCRHLKIEIEMLIQRGQLKEYARNDTYNITGTVNRGSTASMFTSMNKHFNRGRSQSPDVLLILLGGIGPKDKWNMARVRRLNNINKVCPKDGYPLPNIDLLVDSSAAYKVLDFLDAWRVPPDIHARERC</sequence>
<proteinExistence type="predicted"/>
<evidence type="ECO:0000313" key="1">
    <source>
        <dbReference type="EMBL" id="GAA0162657.1"/>
    </source>
</evidence>
<reference evidence="1 2" key="1">
    <citation type="submission" date="2024-01" db="EMBL/GenBank/DDBJ databases">
        <title>The complete chloroplast genome sequence of Lithospermum erythrorhizon: insights into the phylogenetic relationship among Boraginaceae species and the maternal lineages of purple gromwells.</title>
        <authorList>
            <person name="Okada T."/>
            <person name="Watanabe K."/>
        </authorList>
    </citation>
    <scope>NUCLEOTIDE SEQUENCE [LARGE SCALE GENOMIC DNA]</scope>
</reference>
<comment type="caution">
    <text evidence="1">The sequence shown here is derived from an EMBL/GenBank/DDBJ whole genome shotgun (WGS) entry which is preliminary data.</text>
</comment>
<dbReference type="InterPro" id="IPR043128">
    <property type="entry name" value="Rev_trsase/Diguanyl_cyclase"/>
</dbReference>
<keyword evidence="2" id="KW-1185">Reference proteome</keyword>
<dbReference type="Gene3D" id="3.30.70.270">
    <property type="match status" value="1"/>
</dbReference>
<accession>A0AAV3QKC4</accession>
<name>A0AAV3QKC4_LITER</name>
<organism evidence="1 2">
    <name type="scientific">Lithospermum erythrorhizon</name>
    <name type="common">Purple gromwell</name>
    <name type="synonym">Lithospermum officinale var. erythrorhizon</name>
    <dbReference type="NCBI Taxonomy" id="34254"/>
    <lineage>
        <taxon>Eukaryota</taxon>
        <taxon>Viridiplantae</taxon>
        <taxon>Streptophyta</taxon>
        <taxon>Embryophyta</taxon>
        <taxon>Tracheophyta</taxon>
        <taxon>Spermatophyta</taxon>
        <taxon>Magnoliopsida</taxon>
        <taxon>eudicotyledons</taxon>
        <taxon>Gunneridae</taxon>
        <taxon>Pentapetalae</taxon>
        <taxon>asterids</taxon>
        <taxon>lamiids</taxon>
        <taxon>Boraginales</taxon>
        <taxon>Boraginaceae</taxon>
        <taxon>Boraginoideae</taxon>
        <taxon>Lithospermeae</taxon>
        <taxon>Lithospermum</taxon>
    </lineage>
</organism>
<protein>
    <submittedName>
        <fullName evidence="1">Uncharacterized protein</fullName>
    </submittedName>
</protein>
<evidence type="ECO:0000313" key="2">
    <source>
        <dbReference type="Proteomes" id="UP001454036"/>
    </source>
</evidence>
<dbReference type="Proteomes" id="UP001454036">
    <property type="component" value="Unassembled WGS sequence"/>
</dbReference>